<name>A0ABN8XYE7_RANTA</name>
<keyword evidence="3" id="KW-1185">Reference proteome</keyword>
<reference evidence="2" key="1">
    <citation type="submission" date="2023-04" db="EMBL/GenBank/DDBJ databases">
        <authorList>
            <consortium name="ELIXIR-Norway"/>
        </authorList>
    </citation>
    <scope>NUCLEOTIDE SEQUENCE [LARGE SCALE GENOMIC DNA]</scope>
</reference>
<evidence type="ECO:0000256" key="1">
    <source>
        <dbReference type="SAM" id="MobiDB-lite"/>
    </source>
</evidence>
<proteinExistence type="predicted"/>
<evidence type="ECO:0000313" key="2">
    <source>
        <dbReference type="EMBL" id="CAI9154397.1"/>
    </source>
</evidence>
<accession>A0ABN8XYE7</accession>
<sequence>MRRVWPFLISPKDDTDLIYDLDIFSTTAVHQRGWFHGIGVHREGRAECFRASLVGEASPPSVSHPIVTWAAQSPAQSILQPPHPPPSPDPRGPPHLLPT</sequence>
<dbReference type="EMBL" id="OX459947">
    <property type="protein sequence ID" value="CAI9154397.1"/>
    <property type="molecule type" value="Genomic_DNA"/>
</dbReference>
<dbReference type="Proteomes" id="UP001176941">
    <property type="component" value="Chromosome 11"/>
</dbReference>
<feature type="compositionally biased region" description="Pro residues" evidence="1">
    <location>
        <begin position="81"/>
        <end position="99"/>
    </location>
</feature>
<organism evidence="2 3">
    <name type="scientific">Rangifer tarandus platyrhynchus</name>
    <name type="common">Svalbard reindeer</name>
    <dbReference type="NCBI Taxonomy" id="3082113"/>
    <lineage>
        <taxon>Eukaryota</taxon>
        <taxon>Metazoa</taxon>
        <taxon>Chordata</taxon>
        <taxon>Craniata</taxon>
        <taxon>Vertebrata</taxon>
        <taxon>Euteleostomi</taxon>
        <taxon>Mammalia</taxon>
        <taxon>Eutheria</taxon>
        <taxon>Laurasiatheria</taxon>
        <taxon>Artiodactyla</taxon>
        <taxon>Ruminantia</taxon>
        <taxon>Pecora</taxon>
        <taxon>Cervidae</taxon>
        <taxon>Odocoileinae</taxon>
        <taxon>Rangifer</taxon>
    </lineage>
</organism>
<protein>
    <submittedName>
        <fullName evidence="2">Uncharacterized protein</fullName>
    </submittedName>
</protein>
<gene>
    <name evidence="2" type="ORF">MRATA1EN1_LOCUS3359</name>
</gene>
<evidence type="ECO:0000313" key="3">
    <source>
        <dbReference type="Proteomes" id="UP001176941"/>
    </source>
</evidence>
<feature type="region of interest" description="Disordered" evidence="1">
    <location>
        <begin position="73"/>
        <end position="99"/>
    </location>
</feature>